<name>A0A543FXD9_9PSEU</name>
<dbReference type="InterPro" id="IPR046342">
    <property type="entry name" value="CBS_dom_sf"/>
</dbReference>
<dbReference type="Proteomes" id="UP000319818">
    <property type="component" value="Unassembled WGS sequence"/>
</dbReference>
<protein>
    <submittedName>
        <fullName evidence="4">CBS domain protein</fullName>
    </submittedName>
</protein>
<dbReference type="RefSeq" id="WP_142105108.1">
    <property type="nucleotide sequence ID" value="NZ_VFPH01000002.1"/>
</dbReference>
<evidence type="ECO:0000256" key="2">
    <source>
        <dbReference type="PROSITE-ProRule" id="PRU00703"/>
    </source>
</evidence>
<proteinExistence type="predicted"/>
<feature type="domain" description="CBS" evidence="3">
    <location>
        <begin position="7"/>
        <end position="66"/>
    </location>
</feature>
<dbReference type="SUPFAM" id="SSF54631">
    <property type="entry name" value="CBS-domain pair"/>
    <property type="match status" value="1"/>
</dbReference>
<dbReference type="AlphaFoldDB" id="A0A543FXD9"/>
<dbReference type="PROSITE" id="PS51371">
    <property type="entry name" value="CBS"/>
    <property type="match status" value="2"/>
</dbReference>
<evidence type="ECO:0000256" key="1">
    <source>
        <dbReference type="ARBA" id="ARBA00023122"/>
    </source>
</evidence>
<sequence length="207" mass="21975">MRIREIMSKPAVVVPPELPVKEAIAKLDATGFTCLPVVGGEGRLVGVVGEAELLAGRFPPDPNVPIFDRAPDVPGATVGDVMVRDVLVTNPREGVADLLTVLRAAHVRSVPVVDDGIVVGVVTYRDLLRALARDDASIEADVRRKLDIYGGVGRWRAEVRGGEVTIFDDHSDPVARSGAIRVAESVLGVSRCRVVDTAESADSASPR</sequence>
<dbReference type="Gene3D" id="3.10.580.10">
    <property type="entry name" value="CBS-domain"/>
    <property type="match status" value="1"/>
</dbReference>
<keyword evidence="1 2" id="KW-0129">CBS domain</keyword>
<gene>
    <name evidence="4" type="ORF">FB388_5671</name>
</gene>
<dbReference type="InterPro" id="IPR000644">
    <property type="entry name" value="CBS_dom"/>
</dbReference>
<keyword evidence="5" id="KW-1185">Reference proteome</keyword>
<evidence type="ECO:0000259" key="3">
    <source>
        <dbReference type="PROSITE" id="PS51371"/>
    </source>
</evidence>
<dbReference type="PANTHER" id="PTHR43080:SF2">
    <property type="entry name" value="CBS DOMAIN-CONTAINING PROTEIN"/>
    <property type="match status" value="1"/>
</dbReference>
<organism evidence="4 5">
    <name type="scientific">Pseudonocardia cypriaca</name>
    <dbReference type="NCBI Taxonomy" id="882449"/>
    <lineage>
        <taxon>Bacteria</taxon>
        <taxon>Bacillati</taxon>
        <taxon>Actinomycetota</taxon>
        <taxon>Actinomycetes</taxon>
        <taxon>Pseudonocardiales</taxon>
        <taxon>Pseudonocardiaceae</taxon>
        <taxon>Pseudonocardia</taxon>
    </lineage>
</organism>
<dbReference type="InterPro" id="IPR051257">
    <property type="entry name" value="Diverse_CBS-Domain"/>
</dbReference>
<dbReference type="Pfam" id="PF00571">
    <property type="entry name" value="CBS"/>
    <property type="match status" value="2"/>
</dbReference>
<evidence type="ECO:0000313" key="4">
    <source>
        <dbReference type="EMBL" id="TQM38434.1"/>
    </source>
</evidence>
<dbReference type="CDD" id="cd02205">
    <property type="entry name" value="CBS_pair_SF"/>
    <property type="match status" value="1"/>
</dbReference>
<feature type="domain" description="CBS" evidence="3">
    <location>
        <begin position="82"/>
        <end position="137"/>
    </location>
</feature>
<dbReference type="EMBL" id="VFPH01000002">
    <property type="protein sequence ID" value="TQM38434.1"/>
    <property type="molecule type" value="Genomic_DNA"/>
</dbReference>
<dbReference type="OrthoDB" id="9799454at2"/>
<dbReference type="PANTHER" id="PTHR43080">
    <property type="entry name" value="CBS DOMAIN-CONTAINING PROTEIN CBSX3, MITOCHONDRIAL"/>
    <property type="match status" value="1"/>
</dbReference>
<comment type="caution">
    <text evidence="4">The sequence shown here is derived from an EMBL/GenBank/DDBJ whole genome shotgun (WGS) entry which is preliminary data.</text>
</comment>
<dbReference type="SMART" id="SM00116">
    <property type="entry name" value="CBS"/>
    <property type="match status" value="2"/>
</dbReference>
<accession>A0A543FXD9</accession>
<reference evidence="4 5" key="1">
    <citation type="submission" date="2019-06" db="EMBL/GenBank/DDBJ databases">
        <title>Sequencing the genomes of 1000 actinobacteria strains.</title>
        <authorList>
            <person name="Klenk H.-P."/>
        </authorList>
    </citation>
    <scope>NUCLEOTIDE SEQUENCE [LARGE SCALE GENOMIC DNA]</scope>
    <source>
        <strain evidence="4 5">DSM 45511</strain>
    </source>
</reference>
<evidence type="ECO:0000313" key="5">
    <source>
        <dbReference type="Proteomes" id="UP000319818"/>
    </source>
</evidence>